<proteinExistence type="predicted"/>
<dbReference type="GO" id="GO:0006950">
    <property type="term" value="P:response to stress"/>
    <property type="evidence" value="ECO:0007669"/>
    <property type="project" value="TreeGrafter"/>
</dbReference>
<dbReference type="InterPro" id="IPR036388">
    <property type="entry name" value="WH-like_DNA-bd_sf"/>
</dbReference>
<sequence>MKLTKAIPWAKMQIQTQTKGFFVPLPAESVRLFNRFYTRVLGLLNEGYLNSPVSLSEARILFEVNDHPKCRAKDLIEMLGMDRGYMSRTLRRLERQGWILREKDPQDKRARGLTLTNQGQMVLNTIINNSSDLINSLISPLNPEEIEQMVNAMELIQRLLSKNQDPK</sequence>
<evidence type="ECO:0000313" key="3">
    <source>
        <dbReference type="Proteomes" id="UP000032233"/>
    </source>
</evidence>
<dbReference type="GO" id="GO:0003700">
    <property type="term" value="F:DNA-binding transcription factor activity"/>
    <property type="evidence" value="ECO:0007669"/>
    <property type="project" value="InterPro"/>
</dbReference>
<organism evidence="2 3">
    <name type="scientific">Dethiosulfatarculus sandiegensis</name>
    <dbReference type="NCBI Taxonomy" id="1429043"/>
    <lineage>
        <taxon>Bacteria</taxon>
        <taxon>Pseudomonadati</taxon>
        <taxon>Thermodesulfobacteriota</taxon>
        <taxon>Desulfarculia</taxon>
        <taxon>Desulfarculales</taxon>
        <taxon>Desulfarculaceae</taxon>
        <taxon>Dethiosulfatarculus</taxon>
    </lineage>
</organism>
<evidence type="ECO:0000259" key="1">
    <source>
        <dbReference type="PROSITE" id="PS50995"/>
    </source>
</evidence>
<dbReference type="PANTHER" id="PTHR33164">
    <property type="entry name" value="TRANSCRIPTIONAL REGULATOR, MARR FAMILY"/>
    <property type="match status" value="1"/>
</dbReference>
<dbReference type="PRINTS" id="PR00598">
    <property type="entry name" value="HTHMARR"/>
</dbReference>
<dbReference type="InterPro" id="IPR011991">
    <property type="entry name" value="ArsR-like_HTH"/>
</dbReference>
<dbReference type="Gene3D" id="1.10.10.10">
    <property type="entry name" value="Winged helix-like DNA-binding domain superfamily/Winged helix DNA-binding domain"/>
    <property type="match status" value="1"/>
</dbReference>
<dbReference type="AlphaFoldDB" id="A0A0D2GCE6"/>
<dbReference type="Pfam" id="PF01047">
    <property type="entry name" value="MarR"/>
    <property type="match status" value="1"/>
</dbReference>
<feature type="domain" description="HTH marR-type" evidence="1">
    <location>
        <begin position="26"/>
        <end position="158"/>
    </location>
</feature>
<dbReference type="CDD" id="cd00090">
    <property type="entry name" value="HTH_ARSR"/>
    <property type="match status" value="1"/>
</dbReference>
<protein>
    <recommendedName>
        <fullName evidence="1">HTH marR-type domain-containing protein</fullName>
    </recommendedName>
</protein>
<dbReference type="InterPro" id="IPR000835">
    <property type="entry name" value="HTH_MarR-typ"/>
</dbReference>
<reference evidence="2 3" key="1">
    <citation type="submission" date="2013-11" db="EMBL/GenBank/DDBJ databases">
        <title>Metagenomic analysis of a methanogenic consortium involved in long chain n-alkane degradation.</title>
        <authorList>
            <person name="Davidova I.A."/>
            <person name="Callaghan A.V."/>
            <person name="Wawrik B."/>
            <person name="Pruitt S."/>
            <person name="Marks C."/>
            <person name="Duncan K.E."/>
            <person name="Suflita J.M."/>
        </authorList>
    </citation>
    <scope>NUCLEOTIDE SEQUENCE [LARGE SCALE GENOMIC DNA]</scope>
    <source>
        <strain evidence="2 3">SPR</strain>
    </source>
</reference>
<name>A0A0D2GCE6_9BACT</name>
<dbReference type="EMBL" id="AZAC01000029">
    <property type="protein sequence ID" value="KIX12562.1"/>
    <property type="molecule type" value="Genomic_DNA"/>
</dbReference>
<comment type="caution">
    <text evidence="2">The sequence shown here is derived from an EMBL/GenBank/DDBJ whole genome shotgun (WGS) entry which is preliminary data.</text>
</comment>
<keyword evidence="3" id="KW-1185">Reference proteome</keyword>
<gene>
    <name evidence="2" type="ORF">X474_18330</name>
</gene>
<accession>A0A0D2GCE6</accession>
<dbReference type="SMART" id="SM00347">
    <property type="entry name" value="HTH_MARR"/>
    <property type="match status" value="1"/>
</dbReference>
<dbReference type="InParanoid" id="A0A0D2GCE6"/>
<dbReference type="Proteomes" id="UP000032233">
    <property type="component" value="Unassembled WGS sequence"/>
</dbReference>
<dbReference type="PANTHER" id="PTHR33164:SF57">
    <property type="entry name" value="MARR-FAMILY TRANSCRIPTIONAL REGULATOR"/>
    <property type="match status" value="1"/>
</dbReference>
<evidence type="ECO:0000313" key="2">
    <source>
        <dbReference type="EMBL" id="KIX12562.1"/>
    </source>
</evidence>
<dbReference type="SUPFAM" id="SSF46785">
    <property type="entry name" value="Winged helix' DNA-binding domain"/>
    <property type="match status" value="1"/>
</dbReference>
<dbReference type="PROSITE" id="PS50995">
    <property type="entry name" value="HTH_MARR_2"/>
    <property type="match status" value="1"/>
</dbReference>
<dbReference type="InterPro" id="IPR036390">
    <property type="entry name" value="WH_DNA-bd_sf"/>
</dbReference>
<dbReference type="InterPro" id="IPR039422">
    <property type="entry name" value="MarR/SlyA-like"/>
</dbReference>